<keyword evidence="5 12" id="KW-0812">Transmembrane</keyword>
<evidence type="ECO:0000256" key="12">
    <source>
        <dbReference type="SAM" id="Phobius"/>
    </source>
</evidence>
<organism evidence="13 14">
    <name type="scientific">Sunxiuqinia elliptica</name>
    <dbReference type="NCBI Taxonomy" id="655355"/>
    <lineage>
        <taxon>Bacteria</taxon>
        <taxon>Pseudomonadati</taxon>
        <taxon>Bacteroidota</taxon>
        <taxon>Bacteroidia</taxon>
        <taxon>Marinilabiliales</taxon>
        <taxon>Prolixibacteraceae</taxon>
        <taxon>Sunxiuqinia</taxon>
    </lineage>
</organism>
<dbReference type="Proteomes" id="UP000198964">
    <property type="component" value="Unassembled WGS sequence"/>
</dbReference>
<dbReference type="PANTHER" id="PTHR42985:SF47">
    <property type="entry name" value="INTEGRAL MEMBRANE TRANSPORT PROTEIN"/>
    <property type="match status" value="1"/>
</dbReference>
<keyword evidence="6 12" id="KW-1133">Transmembrane helix</keyword>
<feature type="transmembrane region" description="Helical" evidence="12">
    <location>
        <begin position="429"/>
        <end position="447"/>
    </location>
</feature>
<dbReference type="GO" id="GO:0005886">
    <property type="term" value="C:plasma membrane"/>
    <property type="evidence" value="ECO:0007669"/>
    <property type="project" value="UniProtKB-SubCell"/>
</dbReference>
<feature type="transmembrane region" description="Helical" evidence="12">
    <location>
        <begin position="314"/>
        <end position="337"/>
    </location>
</feature>
<evidence type="ECO:0000256" key="5">
    <source>
        <dbReference type="ARBA" id="ARBA00022692"/>
    </source>
</evidence>
<feature type="transmembrane region" description="Helical" evidence="12">
    <location>
        <begin position="152"/>
        <end position="170"/>
    </location>
</feature>
<feature type="transmembrane region" description="Helical" evidence="12">
    <location>
        <begin position="272"/>
        <end position="294"/>
    </location>
</feature>
<dbReference type="EMBL" id="FONW01000009">
    <property type="protein sequence ID" value="SFF55069.1"/>
    <property type="molecule type" value="Genomic_DNA"/>
</dbReference>
<evidence type="ECO:0000313" key="14">
    <source>
        <dbReference type="Proteomes" id="UP000198964"/>
    </source>
</evidence>
<evidence type="ECO:0000256" key="11">
    <source>
        <dbReference type="RuleBase" id="RU362091"/>
    </source>
</evidence>
<dbReference type="InterPro" id="IPR051163">
    <property type="entry name" value="Sodium:Solute_Symporter_SSF"/>
</dbReference>
<evidence type="ECO:0000256" key="10">
    <source>
        <dbReference type="ARBA" id="ARBA00023201"/>
    </source>
</evidence>
<dbReference type="CDD" id="cd10326">
    <property type="entry name" value="SLC5sbd_NIS-like"/>
    <property type="match status" value="1"/>
</dbReference>
<comment type="similarity">
    <text evidence="2 11">Belongs to the sodium:solute symporter (SSF) (TC 2.A.21) family.</text>
</comment>
<evidence type="ECO:0000256" key="2">
    <source>
        <dbReference type="ARBA" id="ARBA00006434"/>
    </source>
</evidence>
<feature type="transmembrane region" description="Helical" evidence="12">
    <location>
        <begin position="6"/>
        <end position="23"/>
    </location>
</feature>
<keyword evidence="9 12" id="KW-0472">Membrane</keyword>
<proteinExistence type="inferred from homology"/>
<keyword evidence="10" id="KW-0739">Sodium transport</keyword>
<dbReference type="STRING" id="655355.SAMN05216283_10923"/>
<dbReference type="PANTHER" id="PTHR42985">
    <property type="entry name" value="SODIUM-COUPLED MONOCARBOXYLATE TRANSPORTER"/>
    <property type="match status" value="1"/>
</dbReference>
<dbReference type="GO" id="GO:0015293">
    <property type="term" value="F:symporter activity"/>
    <property type="evidence" value="ECO:0007669"/>
    <property type="project" value="TreeGrafter"/>
</dbReference>
<keyword evidence="8" id="KW-0406">Ion transport</keyword>
<keyword evidence="7" id="KW-0915">Sodium</keyword>
<dbReference type="GO" id="GO:0006814">
    <property type="term" value="P:sodium ion transport"/>
    <property type="evidence" value="ECO:0007669"/>
    <property type="project" value="UniProtKB-KW"/>
</dbReference>
<feature type="transmembrane region" description="Helical" evidence="12">
    <location>
        <begin position="372"/>
        <end position="391"/>
    </location>
</feature>
<dbReference type="Gene3D" id="1.20.1730.10">
    <property type="entry name" value="Sodium/glucose cotransporter"/>
    <property type="match status" value="1"/>
</dbReference>
<feature type="transmembrane region" description="Helical" evidence="12">
    <location>
        <begin position="182"/>
        <end position="202"/>
    </location>
</feature>
<feature type="transmembrane region" description="Helical" evidence="12">
    <location>
        <begin position="233"/>
        <end position="251"/>
    </location>
</feature>
<feature type="transmembrane region" description="Helical" evidence="12">
    <location>
        <begin position="403"/>
        <end position="422"/>
    </location>
</feature>
<dbReference type="AlphaFoldDB" id="A0A1I2JLE6"/>
<feature type="transmembrane region" description="Helical" evidence="12">
    <location>
        <begin position="119"/>
        <end position="146"/>
    </location>
</feature>
<feature type="transmembrane region" description="Helical" evidence="12">
    <location>
        <begin position="76"/>
        <end position="98"/>
    </location>
</feature>
<evidence type="ECO:0000256" key="8">
    <source>
        <dbReference type="ARBA" id="ARBA00023065"/>
    </source>
</evidence>
<protein>
    <submittedName>
        <fullName evidence="13">Na+/proline symporter</fullName>
    </submittedName>
</protein>
<name>A0A1I2JLE6_9BACT</name>
<comment type="subcellular location">
    <subcellularLocation>
        <location evidence="1">Cell membrane</location>
        <topology evidence="1">Multi-pass membrane protein</topology>
    </subcellularLocation>
</comment>
<dbReference type="RefSeq" id="WP_093920719.1">
    <property type="nucleotide sequence ID" value="NZ_FONW01000009.1"/>
</dbReference>
<keyword evidence="14" id="KW-1185">Reference proteome</keyword>
<feature type="transmembrane region" description="Helical" evidence="12">
    <location>
        <begin position="44"/>
        <end position="64"/>
    </location>
</feature>
<dbReference type="Pfam" id="PF00474">
    <property type="entry name" value="SSF"/>
    <property type="match status" value="1"/>
</dbReference>
<feature type="transmembrane region" description="Helical" evidence="12">
    <location>
        <begin position="459"/>
        <end position="476"/>
    </location>
</feature>
<evidence type="ECO:0000256" key="3">
    <source>
        <dbReference type="ARBA" id="ARBA00022448"/>
    </source>
</evidence>
<reference evidence="13 14" key="1">
    <citation type="submission" date="2016-10" db="EMBL/GenBank/DDBJ databases">
        <authorList>
            <person name="de Groot N.N."/>
        </authorList>
    </citation>
    <scope>NUCLEOTIDE SEQUENCE [LARGE SCALE GENOMIC DNA]</scope>
    <source>
        <strain evidence="13 14">CGMCC 1.9156</strain>
    </source>
</reference>
<keyword evidence="3" id="KW-0813">Transport</keyword>
<dbReference type="InterPro" id="IPR038377">
    <property type="entry name" value="Na/Glc_symporter_sf"/>
</dbReference>
<gene>
    <name evidence="13" type="ORF">SAMN05216283_10923</name>
</gene>
<evidence type="ECO:0000256" key="1">
    <source>
        <dbReference type="ARBA" id="ARBA00004651"/>
    </source>
</evidence>
<dbReference type="PROSITE" id="PS50283">
    <property type="entry name" value="NA_SOLUT_SYMP_3"/>
    <property type="match status" value="1"/>
</dbReference>
<sequence length="481" mass="54001">MDSYLSLTIVVAYFGLLMLISWFTSRNSDNFSFFNANQSSPWYLVAYGMLGATLSGVTFISVPAEVGNSSFSYLQFVLGNLVGYWLVAFLLLPFYYRLKLISIYSFLEDRMGMFSQKTASFFFLISKLIGAAFRLYLVAVVLQYAFFNSFGVPFWLNVCITVVLIWVYTYRAGIKTIVWTDTLQTTFLVLAVILTIVALSRLNSGSAAGGVFEQVFNSDLSQVFFWEWRSPNFFWKQFLAGIFMTLAINGMDQDIMQKNLTCKSKREAQKNMLVFSVLFVFVVILFMSLGGMLYQYAEQAGIDVAGAGDDLYPIIALNYLGGGVAIAFLLGITAASFSSADSALTSMTTSFSVDFLHMDQEQNSSKMKYRKWIHLGFSALLVLVIVVFHIINDENVVIALFKAASYTYGPILGLFVFAILFRRTVKDRLVPWLAVAAPVLTFLISSFSKQLFNGYEFGFELLILNGLLMLIGLFMISKRAE</sequence>
<evidence type="ECO:0000256" key="9">
    <source>
        <dbReference type="ARBA" id="ARBA00023136"/>
    </source>
</evidence>
<accession>A0A1I2JLE6</accession>
<evidence type="ECO:0000256" key="7">
    <source>
        <dbReference type="ARBA" id="ARBA00023053"/>
    </source>
</evidence>
<evidence type="ECO:0000313" key="13">
    <source>
        <dbReference type="EMBL" id="SFF55069.1"/>
    </source>
</evidence>
<evidence type="ECO:0000256" key="4">
    <source>
        <dbReference type="ARBA" id="ARBA00022475"/>
    </source>
</evidence>
<keyword evidence="4" id="KW-1003">Cell membrane</keyword>
<evidence type="ECO:0000256" key="6">
    <source>
        <dbReference type="ARBA" id="ARBA00022989"/>
    </source>
</evidence>
<dbReference type="InterPro" id="IPR001734">
    <property type="entry name" value="Na/solute_symporter"/>
</dbReference>